<dbReference type="Gene3D" id="3.40.50.150">
    <property type="entry name" value="Vaccinia Virus protein VP39"/>
    <property type="match status" value="1"/>
</dbReference>
<feature type="domain" description="Methyltransferase FkbM" evidence="1">
    <location>
        <begin position="502"/>
        <end position="559"/>
    </location>
</feature>
<gene>
    <name evidence="2" type="ORF">AURANDRAFT_68441</name>
</gene>
<dbReference type="Pfam" id="PF05050">
    <property type="entry name" value="Methyltransf_21"/>
    <property type="match status" value="1"/>
</dbReference>
<protein>
    <recommendedName>
        <fullName evidence="1">Methyltransferase FkbM domain-containing protein</fullName>
    </recommendedName>
</protein>
<dbReference type="Proteomes" id="UP000002729">
    <property type="component" value="Unassembled WGS sequence"/>
</dbReference>
<sequence length="584" mass="63434">MGRRAPACDWDAYADRYPDVRAAFGRDARALAAHYDAHGAGEGRHCAAHEDFAEVVDLEGLDVPARWRVLRGGTMEIVPHVFVELRGDADHARVAGHFCGDAQLGGDCEASVRAAVEAAASANAAHLIATQPGTFEVPRTTVWGQETTDGARVVAASWLRERDFASRCAPDETSGTKVAVLVTGQLRVFGDAHRAKLRRDLADFSTFVATYPEFRAEAEALGAEAVYADAAALSHLLARHNVGLGHSHFGAAMDERKVHGQVWQWALLDLALDAFGARLEAFDVLVRTRTDLDERAPLPYASLRPAPGAVHCRSDFVFYGARGAFLAAFGPMFRRVLGVYWRPEGGREGQPYVPIDWGALLESDLSGVKWWWLPLPLRIFGDARPATPLDLKLFVADHLRELGAVAAGAPARLSYFRAFNSEASVAHQVLATPEVVLCAAPTPLRLTQATEPSNSRWTLQRRLHEEFAPEAARKSEKLNVDVCDPARWSSMNESVKSKCVSATVGGVRRVPTMTLKSVFDVLLPVGAHVDFLYVDAQGHGLKILEGAGDSLARVDAIVVDALLRDEALMYETQNGCAVDTICFG</sequence>
<evidence type="ECO:0000259" key="1">
    <source>
        <dbReference type="Pfam" id="PF05050"/>
    </source>
</evidence>
<proteinExistence type="predicted"/>
<dbReference type="InParanoid" id="F0YPN3"/>
<dbReference type="InterPro" id="IPR029063">
    <property type="entry name" value="SAM-dependent_MTases_sf"/>
</dbReference>
<dbReference type="GeneID" id="20226801"/>
<dbReference type="RefSeq" id="XP_009042373.1">
    <property type="nucleotide sequence ID" value="XM_009044125.1"/>
</dbReference>
<dbReference type="EMBL" id="GL833251">
    <property type="protein sequence ID" value="EGB02926.1"/>
    <property type="molecule type" value="Genomic_DNA"/>
</dbReference>
<dbReference type="InterPro" id="IPR006342">
    <property type="entry name" value="FkbM_mtfrase"/>
</dbReference>
<dbReference type="KEGG" id="aaf:AURANDRAFT_68441"/>
<evidence type="ECO:0000313" key="2">
    <source>
        <dbReference type="EMBL" id="EGB02926.1"/>
    </source>
</evidence>
<organism evidence="3">
    <name type="scientific">Aureococcus anophagefferens</name>
    <name type="common">Harmful bloom alga</name>
    <dbReference type="NCBI Taxonomy" id="44056"/>
    <lineage>
        <taxon>Eukaryota</taxon>
        <taxon>Sar</taxon>
        <taxon>Stramenopiles</taxon>
        <taxon>Ochrophyta</taxon>
        <taxon>Pelagophyceae</taxon>
        <taxon>Pelagomonadales</taxon>
        <taxon>Pelagomonadaceae</taxon>
        <taxon>Aureococcus</taxon>
    </lineage>
</organism>
<evidence type="ECO:0000313" key="3">
    <source>
        <dbReference type="Proteomes" id="UP000002729"/>
    </source>
</evidence>
<accession>F0YPN3</accession>
<dbReference type="AlphaFoldDB" id="F0YPN3"/>
<keyword evidence="3" id="KW-1185">Reference proteome</keyword>
<reference evidence="2 3" key="1">
    <citation type="journal article" date="2011" name="Proc. Natl. Acad. Sci. U.S.A.">
        <title>Niche of harmful alga Aureococcus anophagefferens revealed through ecogenomics.</title>
        <authorList>
            <person name="Gobler C.J."/>
            <person name="Berry D.L."/>
            <person name="Dyhrman S.T."/>
            <person name="Wilhelm S.W."/>
            <person name="Salamov A."/>
            <person name="Lobanov A.V."/>
            <person name="Zhang Y."/>
            <person name="Collier J.L."/>
            <person name="Wurch L.L."/>
            <person name="Kustka A.B."/>
            <person name="Dill B.D."/>
            <person name="Shah M."/>
            <person name="VerBerkmoes N.C."/>
            <person name="Kuo A."/>
            <person name="Terry A."/>
            <person name="Pangilinan J."/>
            <person name="Lindquist E.A."/>
            <person name="Lucas S."/>
            <person name="Paulsen I.T."/>
            <person name="Hattenrath-Lehmann T.K."/>
            <person name="Talmage S.C."/>
            <person name="Walker E.A."/>
            <person name="Koch F."/>
            <person name="Burson A.M."/>
            <person name="Marcoval M.A."/>
            <person name="Tang Y.Z."/>
            <person name="Lecleir G.R."/>
            <person name="Coyne K.J."/>
            <person name="Berg G.M."/>
            <person name="Bertrand E.M."/>
            <person name="Saito M.A."/>
            <person name="Gladyshev V.N."/>
            <person name="Grigoriev I.V."/>
        </authorList>
    </citation>
    <scope>NUCLEOTIDE SEQUENCE [LARGE SCALE GENOMIC DNA]</scope>
    <source>
        <strain evidence="3">CCMP 1984</strain>
    </source>
</reference>
<name>F0YPN3_AURAN</name>